<protein>
    <submittedName>
        <fullName evidence="1">Uncharacterized protein</fullName>
    </submittedName>
</protein>
<keyword evidence="2" id="KW-1185">Reference proteome</keyword>
<sequence length="138" mass="15912">MSSNTTSSKILTDDYCKWHANLIDLPSSQTDKIRSKLYKAYMEETGLDPWIKSKTSESLQISEAGMAKKDTNNYILQDNPEERSVPCPLCNKNHKKENIRNHIEGFWGSGEFCGEKAYYLYCYTNKYQNSIHIVSIKV</sequence>
<organism evidence="1 2">
    <name type="scientific">Diversispora epigaea</name>
    <dbReference type="NCBI Taxonomy" id="1348612"/>
    <lineage>
        <taxon>Eukaryota</taxon>
        <taxon>Fungi</taxon>
        <taxon>Fungi incertae sedis</taxon>
        <taxon>Mucoromycota</taxon>
        <taxon>Glomeromycotina</taxon>
        <taxon>Glomeromycetes</taxon>
        <taxon>Diversisporales</taxon>
        <taxon>Diversisporaceae</taxon>
        <taxon>Diversispora</taxon>
    </lineage>
</organism>
<dbReference type="Proteomes" id="UP000266861">
    <property type="component" value="Unassembled WGS sequence"/>
</dbReference>
<accession>A0A397H612</accession>
<dbReference type="EMBL" id="PQFF01000348">
    <property type="protein sequence ID" value="RHZ57348.1"/>
    <property type="molecule type" value="Genomic_DNA"/>
</dbReference>
<evidence type="ECO:0000313" key="2">
    <source>
        <dbReference type="Proteomes" id="UP000266861"/>
    </source>
</evidence>
<dbReference type="AlphaFoldDB" id="A0A397H612"/>
<reference evidence="1 2" key="1">
    <citation type="submission" date="2018-08" db="EMBL/GenBank/DDBJ databases">
        <title>Genome and evolution of the arbuscular mycorrhizal fungus Diversispora epigaea (formerly Glomus versiforme) and its bacterial endosymbionts.</title>
        <authorList>
            <person name="Sun X."/>
            <person name="Fei Z."/>
            <person name="Harrison M."/>
        </authorList>
    </citation>
    <scope>NUCLEOTIDE SEQUENCE [LARGE SCALE GENOMIC DNA]</scope>
    <source>
        <strain evidence="1 2">IT104</strain>
    </source>
</reference>
<comment type="caution">
    <text evidence="1">The sequence shown here is derived from an EMBL/GenBank/DDBJ whole genome shotgun (WGS) entry which is preliminary data.</text>
</comment>
<name>A0A397H612_9GLOM</name>
<gene>
    <name evidence="1" type="ORF">Glove_390g38</name>
</gene>
<evidence type="ECO:0000313" key="1">
    <source>
        <dbReference type="EMBL" id="RHZ57348.1"/>
    </source>
</evidence>
<proteinExistence type="predicted"/>
<dbReference type="OrthoDB" id="2433815at2759"/>